<dbReference type="EMBL" id="GADI01002639">
    <property type="protein sequence ID" value="JAA71169.1"/>
    <property type="molecule type" value="mRNA"/>
</dbReference>
<name>A0A0K8RKV9_IXORI</name>
<proteinExistence type="evidence at transcript level"/>
<evidence type="ECO:0000313" key="1">
    <source>
        <dbReference type="EMBL" id="JAA71169.1"/>
    </source>
</evidence>
<organism evidence="1">
    <name type="scientific">Ixodes ricinus</name>
    <name type="common">Common tick</name>
    <name type="synonym">Acarus ricinus</name>
    <dbReference type="NCBI Taxonomy" id="34613"/>
    <lineage>
        <taxon>Eukaryota</taxon>
        <taxon>Metazoa</taxon>
        <taxon>Ecdysozoa</taxon>
        <taxon>Arthropoda</taxon>
        <taxon>Chelicerata</taxon>
        <taxon>Arachnida</taxon>
        <taxon>Acari</taxon>
        <taxon>Parasitiformes</taxon>
        <taxon>Ixodida</taxon>
        <taxon>Ixodoidea</taxon>
        <taxon>Ixodidae</taxon>
        <taxon>Ixodinae</taxon>
        <taxon>Ixodes</taxon>
    </lineage>
</organism>
<reference evidence="1" key="1">
    <citation type="submission" date="2012-12" db="EMBL/GenBank/DDBJ databases">
        <title>Identification and characterization of a phenylalanine ammonia-lyase gene family in Isatis indigotica Fort.</title>
        <authorList>
            <person name="Liu Q."/>
            <person name="Chen J."/>
            <person name="Zhou X."/>
            <person name="Di P."/>
            <person name="Xiao Y."/>
            <person name="Xuan H."/>
            <person name="Zhang L."/>
            <person name="Chen W."/>
        </authorList>
    </citation>
    <scope>NUCLEOTIDE SEQUENCE</scope>
    <source>
        <tissue evidence="1">Salivary gland</tissue>
    </source>
</reference>
<protein>
    <submittedName>
        <fullName evidence="1">Putative isac anti-complement</fullName>
    </submittedName>
</protein>
<sequence length="101" mass="11744">MKTALTCATFWRISISKERQLFRPDEEWSSGQVLQKVGNYYRSLTNVYYKKLIRGIVAGHSTGTQAWAGNPFTTARFKSFAPYRDRTWVAIRHEINKTIPE</sequence>
<dbReference type="AlphaFoldDB" id="A0A0K8RKV9"/>
<accession>A0A0K8RKV9</accession>